<dbReference type="GO" id="GO:0046872">
    <property type="term" value="F:metal ion binding"/>
    <property type="evidence" value="ECO:0007669"/>
    <property type="project" value="UniProtKB-KW"/>
</dbReference>
<feature type="domain" description="HpcH/HpaI aldolase/citrate lyase" evidence="4">
    <location>
        <begin position="19"/>
        <end position="228"/>
    </location>
</feature>
<comment type="similarity">
    <text evidence="1">Belongs to the HpcH/HpaI aldolase family.</text>
</comment>
<dbReference type="GO" id="GO:0016832">
    <property type="term" value="F:aldehyde-lyase activity"/>
    <property type="evidence" value="ECO:0007669"/>
    <property type="project" value="TreeGrafter"/>
</dbReference>
<keyword evidence="2" id="KW-0479">Metal-binding</keyword>
<dbReference type="RefSeq" id="WP_017385970.1">
    <property type="nucleotide sequence ID" value="NZ_BBTQ01000027.1"/>
</dbReference>
<evidence type="ECO:0000256" key="1">
    <source>
        <dbReference type="ARBA" id="ARBA00005568"/>
    </source>
</evidence>
<evidence type="ECO:0000313" key="6">
    <source>
        <dbReference type="Proteomes" id="UP000271320"/>
    </source>
</evidence>
<dbReference type="InterPro" id="IPR040442">
    <property type="entry name" value="Pyrv_kinase-like_dom_sf"/>
</dbReference>
<dbReference type="AlphaFoldDB" id="A0A1C2TP62"/>
<dbReference type="InterPro" id="IPR015813">
    <property type="entry name" value="Pyrv/PenolPyrv_kinase-like_dom"/>
</dbReference>
<evidence type="ECO:0000259" key="4">
    <source>
        <dbReference type="Pfam" id="PF03328"/>
    </source>
</evidence>
<dbReference type="PANTHER" id="PTHR30502">
    <property type="entry name" value="2-KETO-3-DEOXY-L-RHAMNONATE ALDOLASE"/>
    <property type="match status" value="1"/>
</dbReference>
<dbReference type="PANTHER" id="PTHR30502:SF0">
    <property type="entry name" value="PHOSPHOENOLPYRUVATE CARBOXYLASE FAMILY PROTEIN"/>
    <property type="match status" value="1"/>
</dbReference>
<evidence type="ECO:0000313" key="5">
    <source>
        <dbReference type="EMBL" id="RSO59900.1"/>
    </source>
</evidence>
<dbReference type="Pfam" id="PF03328">
    <property type="entry name" value="HpcH_HpaI"/>
    <property type="match status" value="1"/>
</dbReference>
<accession>A0A1C2TP62</accession>
<proteinExistence type="inferred from homology"/>
<protein>
    <submittedName>
        <fullName evidence="5">Aldolase</fullName>
    </submittedName>
</protein>
<dbReference type="Proteomes" id="UP000271320">
    <property type="component" value="Unassembled WGS sequence"/>
</dbReference>
<dbReference type="InterPro" id="IPR005000">
    <property type="entry name" value="Aldolase/citrate-lyase_domain"/>
</dbReference>
<dbReference type="EMBL" id="RFEW01000006">
    <property type="protein sequence ID" value="RSO59900.1"/>
    <property type="molecule type" value="Genomic_DNA"/>
</dbReference>
<organism evidence="5 6">
    <name type="scientific">Acinetobacter pittii</name>
    <name type="common">Acinetobacter genomosp. 3</name>
    <dbReference type="NCBI Taxonomy" id="48296"/>
    <lineage>
        <taxon>Bacteria</taxon>
        <taxon>Pseudomonadati</taxon>
        <taxon>Pseudomonadota</taxon>
        <taxon>Gammaproteobacteria</taxon>
        <taxon>Moraxellales</taxon>
        <taxon>Moraxellaceae</taxon>
        <taxon>Acinetobacter</taxon>
        <taxon>Acinetobacter calcoaceticus/baumannii complex</taxon>
    </lineage>
</organism>
<sequence length="257" mass="28790">MNKYSISFKKRIANGETLYGIFCSVASPINIEQMALAGYNFIIIDLEHTLFSTSQVETMILAARAMSLDVFVRVPLNANHLVLPLLDAGVTGIVFPRIENAQQAQEAVNYCHYMPLGQRGLNSTRLNRYGIDDLASFVQHAANETVVVAMIESLEGLEQLDEILKVEGVDIILEGAADLSQSMGMPWQSSHPKVKEKVQEMYAKTKNSQKHFCAIPRQPEDIAAWKQQSVQLFVLGDDRSIIRRAHQNHLNSYKEIS</sequence>
<evidence type="ECO:0000256" key="2">
    <source>
        <dbReference type="ARBA" id="ARBA00022723"/>
    </source>
</evidence>
<reference evidence="5 6" key="1">
    <citation type="submission" date="2018-10" db="EMBL/GenBank/DDBJ databases">
        <title>GWAS and RNA-Seq identify cryptic mechanisms of antimicrobial resistance in Acinetobacter baumannii.</title>
        <authorList>
            <person name="Sahl J.W."/>
        </authorList>
    </citation>
    <scope>NUCLEOTIDE SEQUENCE [LARGE SCALE GENOMIC DNA]</scope>
    <source>
        <strain evidence="5 6">TG41884</strain>
    </source>
</reference>
<keyword evidence="3" id="KW-0456">Lyase</keyword>
<gene>
    <name evidence="5" type="ORF">EA752_09345</name>
</gene>
<dbReference type="Gene3D" id="3.20.20.60">
    <property type="entry name" value="Phosphoenolpyruvate-binding domains"/>
    <property type="match status" value="1"/>
</dbReference>
<name>A0A1C2TP62_ACIPI</name>
<comment type="caution">
    <text evidence="5">The sequence shown here is derived from an EMBL/GenBank/DDBJ whole genome shotgun (WGS) entry which is preliminary data.</text>
</comment>
<evidence type="ECO:0000256" key="3">
    <source>
        <dbReference type="ARBA" id="ARBA00023239"/>
    </source>
</evidence>
<dbReference type="InterPro" id="IPR050251">
    <property type="entry name" value="HpcH-HpaI_aldolase"/>
</dbReference>
<dbReference type="GO" id="GO:0005737">
    <property type="term" value="C:cytoplasm"/>
    <property type="evidence" value="ECO:0007669"/>
    <property type="project" value="TreeGrafter"/>
</dbReference>
<dbReference type="SUPFAM" id="SSF51621">
    <property type="entry name" value="Phosphoenolpyruvate/pyruvate domain"/>
    <property type="match status" value="1"/>
</dbReference>